<dbReference type="GO" id="GO:0071949">
    <property type="term" value="F:FAD binding"/>
    <property type="evidence" value="ECO:0007669"/>
    <property type="project" value="InterPro"/>
</dbReference>
<dbReference type="InterPro" id="IPR016169">
    <property type="entry name" value="FAD-bd_PCMH_sub2"/>
</dbReference>
<proteinExistence type="inferred from homology"/>
<evidence type="ECO:0000256" key="5">
    <source>
        <dbReference type="SAM" id="SignalP"/>
    </source>
</evidence>
<dbReference type="PANTHER" id="PTHR42973:SF53">
    <property type="entry name" value="FAD-BINDING PCMH-TYPE DOMAIN-CONTAINING PROTEIN-RELATED"/>
    <property type="match status" value="1"/>
</dbReference>
<evidence type="ECO:0000256" key="1">
    <source>
        <dbReference type="ARBA" id="ARBA00005466"/>
    </source>
</evidence>
<reference evidence="7" key="1">
    <citation type="submission" date="2019-01" db="EMBL/GenBank/DDBJ databases">
        <title>Colletotrichum abscissum LGMF1257.</title>
        <authorList>
            <person name="Baroncelli R."/>
        </authorList>
    </citation>
    <scope>NUCLEOTIDE SEQUENCE</scope>
    <source>
        <strain evidence="7">Ca142</strain>
    </source>
</reference>
<feature type="signal peptide" evidence="5">
    <location>
        <begin position="1"/>
        <end position="21"/>
    </location>
</feature>
<gene>
    <name evidence="7" type="ORF">CABS02_14385</name>
</gene>
<keyword evidence="5" id="KW-0732">Signal</keyword>
<evidence type="ECO:0000313" key="7">
    <source>
        <dbReference type="EMBL" id="KAI3530807.1"/>
    </source>
</evidence>
<comment type="similarity">
    <text evidence="1">Belongs to the oxygen-dependent FAD-linked oxidoreductase family.</text>
</comment>
<dbReference type="InterPro" id="IPR006094">
    <property type="entry name" value="Oxid_FAD_bind_N"/>
</dbReference>
<evidence type="ECO:0000256" key="3">
    <source>
        <dbReference type="ARBA" id="ARBA00022827"/>
    </source>
</evidence>
<dbReference type="InterPro" id="IPR050416">
    <property type="entry name" value="FAD-linked_Oxidoreductase"/>
</dbReference>
<dbReference type="EMBL" id="SDAQ01000197">
    <property type="protein sequence ID" value="KAI3530807.1"/>
    <property type="molecule type" value="Genomic_DNA"/>
</dbReference>
<dbReference type="Proteomes" id="UP001056436">
    <property type="component" value="Unassembled WGS sequence"/>
</dbReference>
<comment type="caution">
    <text evidence="7">The sequence shown here is derived from an EMBL/GenBank/DDBJ whole genome shotgun (WGS) entry which is preliminary data.</text>
</comment>
<dbReference type="InterPro" id="IPR036318">
    <property type="entry name" value="FAD-bd_PCMH-like_sf"/>
</dbReference>
<dbReference type="Gene3D" id="3.40.462.20">
    <property type="match status" value="1"/>
</dbReference>
<dbReference type="Pfam" id="PF01565">
    <property type="entry name" value="FAD_binding_4"/>
    <property type="match status" value="1"/>
</dbReference>
<keyword evidence="4" id="KW-0560">Oxidoreductase</keyword>
<dbReference type="PANTHER" id="PTHR42973">
    <property type="entry name" value="BINDING OXIDOREDUCTASE, PUTATIVE (AFU_ORTHOLOGUE AFUA_1G17690)-RELATED"/>
    <property type="match status" value="1"/>
</dbReference>
<accession>A0A9P9X108</accession>
<dbReference type="OrthoDB" id="2151789at2759"/>
<keyword evidence="2" id="KW-0285">Flavoprotein</keyword>
<keyword evidence="8" id="KW-1185">Reference proteome</keyword>
<organism evidence="7 8">
    <name type="scientific">Colletotrichum abscissum</name>
    <dbReference type="NCBI Taxonomy" id="1671311"/>
    <lineage>
        <taxon>Eukaryota</taxon>
        <taxon>Fungi</taxon>
        <taxon>Dikarya</taxon>
        <taxon>Ascomycota</taxon>
        <taxon>Pezizomycotina</taxon>
        <taxon>Sordariomycetes</taxon>
        <taxon>Hypocreomycetidae</taxon>
        <taxon>Glomerellales</taxon>
        <taxon>Glomerellaceae</taxon>
        <taxon>Colletotrichum</taxon>
        <taxon>Colletotrichum acutatum species complex</taxon>
    </lineage>
</organism>
<evidence type="ECO:0000259" key="6">
    <source>
        <dbReference type="PROSITE" id="PS51387"/>
    </source>
</evidence>
<evidence type="ECO:0000256" key="2">
    <source>
        <dbReference type="ARBA" id="ARBA00022630"/>
    </source>
</evidence>
<dbReference type="AlphaFoldDB" id="A0A9P9X108"/>
<keyword evidence="3" id="KW-0274">FAD</keyword>
<evidence type="ECO:0000313" key="8">
    <source>
        <dbReference type="Proteomes" id="UP001056436"/>
    </source>
</evidence>
<dbReference type="Gene3D" id="3.30.465.10">
    <property type="match status" value="2"/>
</dbReference>
<dbReference type="PROSITE" id="PS51387">
    <property type="entry name" value="FAD_PCMH"/>
    <property type="match status" value="1"/>
</dbReference>
<dbReference type="SUPFAM" id="SSF56176">
    <property type="entry name" value="FAD-binding/transporter-associated domain-like"/>
    <property type="match status" value="2"/>
</dbReference>
<name>A0A9P9X108_9PEZI</name>
<dbReference type="InterPro" id="IPR016166">
    <property type="entry name" value="FAD-bd_PCMH"/>
</dbReference>
<sequence length="544" mass="59003">MQIFYLAVAFILAATAIESAAVERSETTCCLALLKDDVLSGKVLTPCNEDFHHRLESYYSANAAEPPRCMVLPQTAEDVARTIQIISARRCPFGMRSGAHSAFSGSNGLKGGITFDLGEYRLFIWHQSSHEIGYMNSTEYDPTTGIASIRPGSNWGNVYSALDPFGVTAVGGRASVVGVGGFTTGGGVCVLCPSACKTVADRAKTGSPQQKKTDSRQYSFHSNRRGFACDNVVNFEVVLANGSIIDANAHENSGLWRALKGGSGNFGFVTRVDVDVVRSTQIWGGITTYDLSNKGDVVKAYVNFVNTMDEDPASQAIVTLLYGQQGMSLVAVLTNSDAKSSAPAFRGFASIANVSSTARVGSVAEMVPEFTGPTPLGLYANWRTGMTSHSALIMDFVLGVVPKYTERMKLAAPASDFELLTQFQPVTKSMVAHGDERGGNVLGLGRVVADGPALMWLLALTVDTAENQELIWPLLLELERVINEFADDERLQRDWEFLNYSGLDQTPISHYGEETVHFMRNVSSEYDPGRVFQDLRKTGFRIPV</sequence>
<evidence type="ECO:0000256" key="4">
    <source>
        <dbReference type="ARBA" id="ARBA00023002"/>
    </source>
</evidence>
<feature type="chain" id="PRO_5040414244" evidence="5">
    <location>
        <begin position="22"/>
        <end position="544"/>
    </location>
</feature>
<protein>
    <submittedName>
        <fullName evidence="7">FAD binding domain-containing protein</fullName>
    </submittedName>
</protein>
<dbReference type="GO" id="GO:0016491">
    <property type="term" value="F:oxidoreductase activity"/>
    <property type="evidence" value="ECO:0007669"/>
    <property type="project" value="UniProtKB-KW"/>
</dbReference>
<feature type="domain" description="FAD-binding PCMH-type" evidence="6">
    <location>
        <begin position="63"/>
        <end position="279"/>
    </location>
</feature>